<sequence length="269" mass="30503">MVDVVRRREPVPDVNELVVGTVTEIQDHGAFVSLDEYGGLKAYIPLGEVSHSWFKNIRDVLKVGRKYVLKVIRVDKNRKLVDVSLRRVSDKERREKLIEWKRAQRAEKMLEIAAQKLKKSLDDAYQEAGWKLEDHYGEIFRGFEEAAGRGEEALVEAGVPRQWARVLAELAKQTIKPKTVRIAVEIKLQCVSGGINAIKDVLTGWQEEISVPNNATIKVYTLGAPRYRLDVEASSYKEAEKLLSEILSLIEKKAQKQACTIAHKRVTAD</sequence>
<dbReference type="GO" id="GO:0003743">
    <property type="term" value="F:translation initiation factor activity"/>
    <property type="evidence" value="ECO:0007669"/>
    <property type="project" value="UniProtKB-KW"/>
</dbReference>
<dbReference type="InterPro" id="IPR011488">
    <property type="entry name" value="TIF_2_asu"/>
</dbReference>
<dbReference type="KEGG" id="thb:N186_04545"/>
<dbReference type="InterPro" id="IPR044126">
    <property type="entry name" value="S1_IF2_alpha"/>
</dbReference>
<keyword evidence="6" id="KW-1185">Reference proteome</keyword>
<gene>
    <name evidence="5" type="ORF">N186_04545</name>
</gene>
<dbReference type="InterPro" id="IPR024054">
    <property type="entry name" value="TIF2_asu_middle_sf"/>
</dbReference>
<proteinExistence type="inferred from homology"/>
<dbReference type="Pfam" id="PF07541">
    <property type="entry name" value="EIF_2_alpha"/>
    <property type="match status" value="1"/>
</dbReference>
<dbReference type="eggNOG" id="arCOG04107">
    <property type="taxonomic scope" value="Archaea"/>
</dbReference>
<dbReference type="HOGENOM" id="CLU_033458_0_2_2"/>
<dbReference type="GO" id="GO:0003723">
    <property type="term" value="F:RNA binding"/>
    <property type="evidence" value="ECO:0007669"/>
    <property type="project" value="InterPro"/>
</dbReference>
<reference evidence="5 6" key="1">
    <citation type="journal article" date="2013" name="Genome Announc.">
        <title>Complete Genomic Sequence of 'Thermofilum adornatus' Strain 1910bT, a Hyperthermophilic Anaerobic Organotrophic Crenarchaeon.</title>
        <authorList>
            <person name="Dominova I.N."/>
            <person name="Kublanov I.V."/>
            <person name="Podosokorskaya O.A."/>
            <person name="Derbikova K.S."/>
            <person name="Patrushev M.V."/>
            <person name="Toshchakov S.V."/>
        </authorList>
    </citation>
    <scope>NUCLEOTIDE SEQUENCE [LARGE SCALE GENOMIC DNA]</scope>
    <source>
        <strain evidence="6">1910b</strain>
    </source>
</reference>
<evidence type="ECO:0000256" key="1">
    <source>
        <dbReference type="ARBA" id="ARBA00007223"/>
    </source>
</evidence>
<organism evidence="5 6">
    <name type="scientific">Thermofilum adornatum</name>
    <dbReference type="NCBI Taxonomy" id="1365176"/>
    <lineage>
        <taxon>Archaea</taxon>
        <taxon>Thermoproteota</taxon>
        <taxon>Thermoprotei</taxon>
        <taxon>Thermofilales</taxon>
        <taxon>Thermofilaceae</taxon>
        <taxon>Thermofilum</taxon>
    </lineage>
</organism>
<dbReference type="Gene3D" id="3.30.70.1130">
    <property type="entry name" value="EIF_2_alpha"/>
    <property type="match status" value="1"/>
</dbReference>
<dbReference type="SUPFAM" id="SSF116742">
    <property type="entry name" value="eIF2alpha middle domain-like"/>
    <property type="match status" value="1"/>
</dbReference>
<dbReference type="SMART" id="SM00316">
    <property type="entry name" value="S1"/>
    <property type="match status" value="1"/>
</dbReference>
<comment type="similarity">
    <text evidence="1">Belongs to the eIF-2-alpha family.</text>
</comment>
<dbReference type="InterPro" id="IPR012340">
    <property type="entry name" value="NA-bd_OB-fold"/>
</dbReference>
<dbReference type="PANTHER" id="PTHR10602:SF0">
    <property type="entry name" value="EUKARYOTIC TRANSLATION INITIATION FACTOR 2 SUBUNIT 1"/>
    <property type="match status" value="1"/>
</dbReference>
<keyword evidence="2 5" id="KW-0396">Initiation factor</keyword>
<dbReference type="InterPro" id="IPR003029">
    <property type="entry name" value="S1_domain"/>
</dbReference>
<dbReference type="Pfam" id="PF00575">
    <property type="entry name" value="S1"/>
    <property type="match status" value="1"/>
</dbReference>
<dbReference type="Gene3D" id="2.40.50.140">
    <property type="entry name" value="Nucleic acid-binding proteins"/>
    <property type="match status" value="1"/>
</dbReference>
<dbReference type="Gene3D" id="1.10.150.190">
    <property type="entry name" value="Translation initiation factor 2, subunit 1, domain 2"/>
    <property type="match status" value="1"/>
</dbReference>
<name>S5Z7D5_9CREN</name>
<dbReference type="InterPro" id="IPR024055">
    <property type="entry name" value="TIF2_asu_C"/>
</dbReference>
<evidence type="ECO:0000256" key="3">
    <source>
        <dbReference type="ARBA" id="ARBA00022917"/>
    </source>
</evidence>
<dbReference type="SUPFAM" id="SSF110993">
    <property type="entry name" value="eIF-2-alpha, C-terminal domain"/>
    <property type="match status" value="1"/>
</dbReference>
<feature type="domain" description="S1 motif" evidence="4">
    <location>
        <begin position="15"/>
        <end position="86"/>
    </location>
</feature>
<evidence type="ECO:0000256" key="2">
    <source>
        <dbReference type="ARBA" id="ARBA00022540"/>
    </source>
</evidence>
<keyword evidence="3" id="KW-0648">Protein biosynthesis</keyword>
<dbReference type="FunFam" id="2.40.50.140:FF:000015">
    <property type="entry name" value="Eukaryotic translation initiation factor 2 subunit alpha"/>
    <property type="match status" value="1"/>
</dbReference>
<dbReference type="Proteomes" id="UP000015543">
    <property type="component" value="Chromosome"/>
</dbReference>
<evidence type="ECO:0000313" key="6">
    <source>
        <dbReference type="Proteomes" id="UP000015543"/>
    </source>
</evidence>
<dbReference type="PROSITE" id="PS50126">
    <property type="entry name" value="S1"/>
    <property type="match status" value="1"/>
</dbReference>
<dbReference type="GO" id="GO:0043022">
    <property type="term" value="F:ribosome binding"/>
    <property type="evidence" value="ECO:0007669"/>
    <property type="project" value="TreeGrafter"/>
</dbReference>
<evidence type="ECO:0000259" key="4">
    <source>
        <dbReference type="PROSITE" id="PS50126"/>
    </source>
</evidence>
<dbReference type="NCBIfam" id="NF003062">
    <property type="entry name" value="PRK03987.1-1"/>
    <property type="match status" value="1"/>
</dbReference>
<dbReference type="EMBL" id="CP006646">
    <property type="protein sequence ID" value="AGT35260.1"/>
    <property type="molecule type" value="Genomic_DNA"/>
</dbReference>
<dbReference type="SUPFAM" id="SSF50249">
    <property type="entry name" value="Nucleic acid-binding proteins"/>
    <property type="match status" value="1"/>
</dbReference>
<dbReference type="PATRIC" id="fig|1365176.7.peg.895"/>
<evidence type="ECO:0000313" key="5">
    <source>
        <dbReference type="EMBL" id="AGT35260.1"/>
    </source>
</evidence>
<dbReference type="PANTHER" id="PTHR10602">
    <property type="entry name" value="EUKARYOTIC TRANSLATION INITIATION FACTOR 2 SUBUNIT 1"/>
    <property type="match status" value="1"/>
</dbReference>
<dbReference type="AlphaFoldDB" id="S5Z7D5"/>
<dbReference type="CDD" id="cd04452">
    <property type="entry name" value="S1_IF2_alpha"/>
    <property type="match status" value="1"/>
</dbReference>
<protein>
    <submittedName>
        <fullName evidence="5">Translation initiation factor IF-2 subunit alpha</fullName>
    </submittedName>
</protein>
<accession>S5Z7D5</accession>